<dbReference type="Pfam" id="PF00759">
    <property type="entry name" value="Glyco_hydro_9"/>
    <property type="match status" value="1"/>
</dbReference>
<dbReference type="InterPro" id="IPR001701">
    <property type="entry name" value="Glyco_hydro_9"/>
</dbReference>
<keyword evidence="4 9" id="KW-0136">Cellulose degradation</keyword>
<name>A0ABM3QH67_SPIOL</name>
<keyword evidence="11" id="KW-1133">Transmembrane helix</keyword>
<organism evidence="13 14">
    <name type="scientific">Spinacia oleracea</name>
    <name type="common">Spinach</name>
    <dbReference type="NCBI Taxonomy" id="3562"/>
    <lineage>
        <taxon>Eukaryota</taxon>
        <taxon>Viridiplantae</taxon>
        <taxon>Streptophyta</taxon>
        <taxon>Embryophyta</taxon>
        <taxon>Tracheophyta</taxon>
        <taxon>Spermatophyta</taxon>
        <taxon>Magnoliopsida</taxon>
        <taxon>eudicotyledons</taxon>
        <taxon>Gunneridae</taxon>
        <taxon>Pentapetalae</taxon>
        <taxon>Caryophyllales</taxon>
        <taxon>Chenopodiaceae</taxon>
        <taxon>Chenopodioideae</taxon>
        <taxon>Anserineae</taxon>
        <taxon>Spinacia</taxon>
    </lineage>
</organism>
<evidence type="ECO:0000256" key="6">
    <source>
        <dbReference type="ARBA" id="ARBA00023295"/>
    </source>
</evidence>
<evidence type="ECO:0000256" key="8">
    <source>
        <dbReference type="PROSITE-ProRule" id="PRU10059"/>
    </source>
</evidence>
<evidence type="ECO:0000259" key="12">
    <source>
        <dbReference type="Pfam" id="PF00759"/>
    </source>
</evidence>
<evidence type="ECO:0000256" key="9">
    <source>
        <dbReference type="RuleBase" id="RU361166"/>
    </source>
</evidence>
<dbReference type="InterPro" id="IPR008928">
    <property type="entry name" value="6-hairpin_glycosidase_sf"/>
</dbReference>
<gene>
    <name evidence="14" type="primary">LOC110783383</name>
</gene>
<reference evidence="13" key="1">
    <citation type="journal article" date="2021" name="Nat. Commun.">
        <title>Genomic analyses provide insights into spinach domestication and the genetic basis of agronomic traits.</title>
        <authorList>
            <person name="Cai X."/>
            <person name="Sun X."/>
            <person name="Xu C."/>
            <person name="Sun H."/>
            <person name="Wang X."/>
            <person name="Ge C."/>
            <person name="Zhang Z."/>
            <person name="Wang Q."/>
            <person name="Fei Z."/>
            <person name="Jiao C."/>
            <person name="Wang Q."/>
        </authorList>
    </citation>
    <scope>NUCLEOTIDE SEQUENCE [LARGE SCALE GENOMIC DNA]</scope>
    <source>
        <strain evidence="13">cv. Varoflay</strain>
    </source>
</reference>
<evidence type="ECO:0000256" key="1">
    <source>
        <dbReference type="ARBA" id="ARBA00000966"/>
    </source>
</evidence>
<keyword evidence="6 8" id="KW-0326">Glycosidase</keyword>
<evidence type="ECO:0000256" key="7">
    <source>
        <dbReference type="ARBA" id="ARBA00023326"/>
    </source>
</evidence>
<evidence type="ECO:0000256" key="2">
    <source>
        <dbReference type="ARBA" id="ARBA00007072"/>
    </source>
</evidence>
<dbReference type="PANTHER" id="PTHR22298">
    <property type="entry name" value="ENDO-1,4-BETA-GLUCANASE"/>
    <property type="match status" value="1"/>
</dbReference>
<protein>
    <recommendedName>
        <fullName evidence="9">Endoglucanase</fullName>
        <ecNumber evidence="9">3.2.1.4</ecNumber>
    </recommendedName>
</protein>
<keyword evidence="13" id="KW-1185">Reference proteome</keyword>
<dbReference type="PROSITE" id="PS00592">
    <property type="entry name" value="GH9_2"/>
    <property type="match status" value="1"/>
</dbReference>
<dbReference type="InterPro" id="IPR018221">
    <property type="entry name" value="Glyco_hydro_9_His_AS"/>
</dbReference>
<evidence type="ECO:0000313" key="13">
    <source>
        <dbReference type="Proteomes" id="UP000813463"/>
    </source>
</evidence>
<evidence type="ECO:0000256" key="4">
    <source>
        <dbReference type="ARBA" id="ARBA00023001"/>
    </source>
</evidence>
<reference evidence="14" key="2">
    <citation type="submission" date="2025-08" db="UniProtKB">
        <authorList>
            <consortium name="RefSeq"/>
        </authorList>
    </citation>
    <scope>IDENTIFICATION</scope>
    <source>
        <tissue evidence="14">Leaf</tissue>
    </source>
</reference>
<keyword evidence="11" id="KW-0812">Transmembrane</keyword>
<dbReference type="InterPro" id="IPR012341">
    <property type="entry name" value="6hp_glycosidase-like_sf"/>
</dbReference>
<sequence>MHSSNVWGGSYEVAVHRDEHEHNNNNNNNNKSREMEDWDKSSLLYQEQLHNHHNQNHTHELDQVQQGWLLIPQDKTRKNRKNKYVDFGCIIVSKKILKWAFWSFLIAFIVIGLPIIIAKSLPKHKHGPPPADNYTVALNMALRFFNAQKSGKLPKHNNVSWRGNSGLKDGSKLTDVKGGLVGGYYDSGENTKYHFPMAFAMTMLSWSVIEYPHKYEAIGEYDHVRELIKWGTDYLLKTFNSSATQIDKIHSQVGGAQNGSTIPSDVTCWERPEDMDYERPVQTSFAGADLGGEMAAAFAAASIVFRDNQLYSKKLVRGAETVFRFARDTGKRAPYSRGNPWAAPYYNSTGYYDEYMWGATWLYYATGNSTYGLLATNPGIPKNAKAFRMNTNTSYLSWDNKLPAAMLLLTRFRMFLNPGYPYEQTLAQYHNVTKLNMCSYLKQFPVYNRTRGGLIELNSGGPKPLQYVVNAAFLANLFADYMESTGVPGWYCGPNFMRQSDLRNFAQTQVEYILGKNPMHMSYVVGFGNKYPKHVHHRAASIPRKNGGKCKGGYKWRDSKKPNPYTIIGAMVGGPDRFDNFKDNRKLDRYTEPTLAGNAGLVAALISLTATPGVSGVDRNLIFSGVPPFYTPAPPPPAPWRP</sequence>
<keyword evidence="11" id="KW-0472">Membrane</keyword>
<feature type="region of interest" description="Disordered" evidence="10">
    <location>
        <begin position="16"/>
        <end position="37"/>
    </location>
</feature>
<dbReference type="RefSeq" id="XP_056682701.1">
    <property type="nucleotide sequence ID" value="XM_056826723.1"/>
</dbReference>
<evidence type="ECO:0000256" key="5">
    <source>
        <dbReference type="ARBA" id="ARBA00023277"/>
    </source>
</evidence>
<evidence type="ECO:0000256" key="3">
    <source>
        <dbReference type="ARBA" id="ARBA00022801"/>
    </source>
</evidence>
<dbReference type="EC" id="3.2.1.4" evidence="9"/>
<accession>A0ABM3QH67</accession>
<evidence type="ECO:0000256" key="10">
    <source>
        <dbReference type="SAM" id="MobiDB-lite"/>
    </source>
</evidence>
<dbReference type="Gene3D" id="1.50.10.10">
    <property type="match status" value="1"/>
</dbReference>
<feature type="domain" description="Glycoside hydrolase family 9" evidence="12">
    <location>
        <begin position="134"/>
        <end position="605"/>
    </location>
</feature>
<dbReference type="SUPFAM" id="SSF48208">
    <property type="entry name" value="Six-hairpin glycosidases"/>
    <property type="match status" value="1"/>
</dbReference>
<dbReference type="Proteomes" id="UP000813463">
    <property type="component" value="Chromosome 4"/>
</dbReference>
<proteinExistence type="inferred from homology"/>
<evidence type="ECO:0000256" key="11">
    <source>
        <dbReference type="SAM" id="Phobius"/>
    </source>
</evidence>
<keyword evidence="7 8" id="KW-0624">Polysaccharide degradation</keyword>
<comment type="similarity">
    <text evidence="2 8 9">Belongs to the glycosyl hydrolase 9 (cellulase E) family.</text>
</comment>
<keyword evidence="5 8" id="KW-0119">Carbohydrate metabolism</keyword>
<keyword evidence="3 8" id="KW-0378">Hydrolase</keyword>
<feature type="active site" evidence="8">
    <location>
        <position position="536"/>
    </location>
</feature>
<dbReference type="GeneID" id="110783383"/>
<comment type="catalytic activity">
    <reaction evidence="1 9">
        <text>Endohydrolysis of (1-&gt;4)-beta-D-glucosidic linkages in cellulose, lichenin and cereal beta-D-glucans.</text>
        <dbReference type="EC" id="3.2.1.4"/>
    </reaction>
</comment>
<feature type="transmembrane region" description="Helical" evidence="11">
    <location>
        <begin position="99"/>
        <end position="118"/>
    </location>
</feature>
<evidence type="ECO:0000313" key="14">
    <source>
        <dbReference type="RefSeq" id="XP_056682701.1"/>
    </source>
</evidence>